<dbReference type="Gene3D" id="3.40.640.10">
    <property type="entry name" value="Type I PLP-dependent aspartate aminotransferase-like (Major domain)"/>
    <property type="match status" value="1"/>
</dbReference>
<reference evidence="9" key="1">
    <citation type="submission" date="2015-09" db="EMBL/GenBank/DDBJ databases">
        <authorList>
            <person name="Daims H."/>
        </authorList>
    </citation>
    <scope>NUCLEOTIDE SEQUENCE [LARGE SCALE GENOMIC DNA]</scope>
</reference>
<organism evidence="8 9">
    <name type="scientific">Candidatus Nitrospira inopinata</name>
    <dbReference type="NCBI Taxonomy" id="1715989"/>
    <lineage>
        <taxon>Bacteria</taxon>
        <taxon>Pseudomonadati</taxon>
        <taxon>Nitrospirota</taxon>
        <taxon>Nitrospiria</taxon>
        <taxon>Nitrospirales</taxon>
        <taxon>Nitrospiraceae</taxon>
        <taxon>Nitrospira</taxon>
    </lineage>
</organism>
<dbReference type="PANTHER" id="PTHR43713:SF3">
    <property type="entry name" value="GLUTAMATE-1-SEMIALDEHYDE 2,1-AMINOMUTASE 1, CHLOROPLASTIC-RELATED"/>
    <property type="match status" value="1"/>
</dbReference>
<sequence>MKTAGEERASAVFLDRLSASVVGSAPMMRTAKSSRLFAEAQQLIPGGVNSPVRAFRSVGGQPRFIRRAKGSKLYDVDGNVYIDYVLSWGPMIVGHAHQAVVQAIKKAAELGTSYGAPTEWEVKLAKEIRAAFPSMEKVRLVSSGTEAVMSAIRAARGFTKRDGILKFEGCYHGHSDYLLAKAGSGLATLGIPDSPGVPEDFTKHTLTAPYNDLRTVQRLIKDHGSKLACVILEPIAGNMGVVPPAPDFLQALRQLTLDHDILLIFDEVISGFRVCYGGAQTLYGIKPDLTVLGKIIGGGLPVGAYGGRKEIMDLIAPSGPVYQAGTLSGNPLAVAAGLATLKLLKARGVYKQLEAYSAALAKGIGEAARKAGIAVTQTRVGSMLTTFFTPGPVVDWNTAKQSNTQQYGRFFHAMLEQGIYLAPSQFEAAFLSTAHSRQDIEKTIKASHAAFKKL</sequence>
<evidence type="ECO:0000313" key="9">
    <source>
        <dbReference type="Proteomes" id="UP000066284"/>
    </source>
</evidence>
<evidence type="ECO:0000256" key="4">
    <source>
        <dbReference type="ARBA" id="ARBA00022898"/>
    </source>
</evidence>
<dbReference type="GO" id="GO:0042286">
    <property type="term" value="F:glutamate-1-semialdehyde 2,1-aminomutase activity"/>
    <property type="evidence" value="ECO:0007669"/>
    <property type="project" value="UniProtKB-UniRule"/>
</dbReference>
<gene>
    <name evidence="7 8" type="primary">hemL</name>
    <name evidence="8" type="ORF">NITINOP_1492</name>
</gene>
<dbReference type="GO" id="GO:0005737">
    <property type="term" value="C:cytoplasm"/>
    <property type="evidence" value="ECO:0007669"/>
    <property type="project" value="UniProtKB-SubCell"/>
</dbReference>
<dbReference type="InterPro" id="IPR015422">
    <property type="entry name" value="PyrdxlP-dep_Trfase_small"/>
</dbReference>
<dbReference type="InterPro" id="IPR015421">
    <property type="entry name" value="PyrdxlP-dep_Trfase_major"/>
</dbReference>
<dbReference type="SUPFAM" id="SSF53383">
    <property type="entry name" value="PLP-dependent transferases"/>
    <property type="match status" value="1"/>
</dbReference>
<dbReference type="GO" id="GO:0008483">
    <property type="term" value="F:transaminase activity"/>
    <property type="evidence" value="ECO:0007669"/>
    <property type="project" value="UniProtKB-KW"/>
</dbReference>
<dbReference type="EMBL" id="LN885086">
    <property type="protein sequence ID" value="CUQ66467.1"/>
    <property type="molecule type" value="Genomic_DNA"/>
</dbReference>
<dbReference type="InterPro" id="IPR015424">
    <property type="entry name" value="PyrdxlP-dep_Trfase"/>
</dbReference>
<comment type="similarity">
    <text evidence="3 7">Belongs to the class-III pyridoxal-phosphate-dependent aminotransferase family. HemL subfamily.</text>
</comment>
<evidence type="ECO:0000256" key="1">
    <source>
        <dbReference type="ARBA" id="ARBA00001933"/>
    </source>
</evidence>
<keyword evidence="4 7" id="KW-0663">Pyridoxal phosphate</keyword>
<feature type="modified residue" description="N6-(pyridoxal phosphate)lysine" evidence="7">
    <location>
        <position position="294"/>
    </location>
</feature>
<keyword evidence="7" id="KW-0963">Cytoplasm</keyword>
<evidence type="ECO:0000256" key="7">
    <source>
        <dbReference type="HAMAP-Rule" id="MF_00375"/>
    </source>
</evidence>
<dbReference type="Gene3D" id="3.90.1150.10">
    <property type="entry name" value="Aspartate Aminotransferase, domain 1"/>
    <property type="match status" value="1"/>
</dbReference>
<evidence type="ECO:0000256" key="5">
    <source>
        <dbReference type="ARBA" id="ARBA00023235"/>
    </source>
</evidence>
<keyword evidence="8" id="KW-0032">Aminotransferase</keyword>
<dbReference type="GO" id="GO:0006782">
    <property type="term" value="P:protoporphyrinogen IX biosynthetic process"/>
    <property type="evidence" value="ECO:0007669"/>
    <property type="project" value="UniProtKB-UniRule"/>
</dbReference>
<dbReference type="CDD" id="cd00610">
    <property type="entry name" value="OAT_like"/>
    <property type="match status" value="1"/>
</dbReference>
<dbReference type="HAMAP" id="MF_00375">
    <property type="entry name" value="HemL_aminotrans_3"/>
    <property type="match status" value="1"/>
</dbReference>
<dbReference type="FunFam" id="3.40.640.10:FF:000021">
    <property type="entry name" value="Glutamate-1-semialdehyde 2,1-aminomutase"/>
    <property type="match status" value="1"/>
</dbReference>
<comment type="cofactor">
    <cofactor evidence="1 7">
        <name>pyridoxal 5'-phosphate</name>
        <dbReference type="ChEBI" id="CHEBI:597326"/>
    </cofactor>
</comment>
<dbReference type="PANTHER" id="PTHR43713">
    <property type="entry name" value="GLUTAMATE-1-SEMIALDEHYDE 2,1-AMINOMUTASE"/>
    <property type="match status" value="1"/>
</dbReference>
<keyword evidence="6 7" id="KW-0627">Porphyrin biosynthesis</keyword>
<name>A0A0S4KPV0_9BACT</name>
<keyword evidence="5 7" id="KW-0413">Isomerase</keyword>
<dbReference type="InterPro" id="IPR004639">
    <property type="entry name" value="4pyrrol_synth_GluAld_NH2Trfase"/>
</dbReference>
<comment type="subcellular location">
    <subcellularLocation>
        <location evidence="7">Cytoplasm</location>
    </subcellularLocation>
</comment>
<dbReference type="Proteomes" id="UP000066284">
    <property type="component" value="Chromosome 1"/>
</dbReference>
<proteinExistence type="inferred from homology"/>
<dbReference type="KEGG" id="nio:NITINOP_1492"/>
<dbReference type="NCBIfam" id="TIGR00713">
    <property type="entry name" value="hemL"/>
    <property type="match status" value="1"/>
</dbReference>
<dbReference type="GO" id="GO:0030170">
    <property type="term" value="F:pyridoxal phosphate binding"/>
    <property type="evidence" value="ECO:0007669"/>
    <property type="project" value="InterPro"/>
</dbReference>
<dbReference type="Pfam" id="PF00202">
    <property type="entry name" value="Aminotran_3"/>
    <property type="match status" value="1"/>
</dbReference>
<dbReference type="AlphaFoldDB" id="A0A0S4KPV0"/>
<protein>
    <recommendedName>
        <fullName evidence="7">Glutamate-1-semialdehyde 2,1-aminomutase</fullName>
        <shortName evidence="7">GSA</shortName>
        <ecNumber evidence="7">5.4.3.8</ecNumber>
    </recommendedName>
    <alternativeName>
        <fullName evidence="7">Glutamate-1-semialdehyde aminotransferase</fullName>
        <shortName evidence="7">GSA-AT</shortName>
    </alternativeName>
</protein>
<comment type="catalytic activity">
    <reaction evidence="7">
        <text>(S)-4-amino-5-oxopentanoate = 5-aminolevulinate</text>
        <dbReference type="Rhea" id="RHEA:14265"/>
        <dbReference type="ChEBI" id="CHEBI:57501"/>
        <dbReference type="ChEBI" id="CHEBI:356416"/>
        <dbReference type="EC" id="5.4.3.8"/>
    </reaction>
</comment>
<dbReference type="STRING" id="1715989.NITINOP_1492"/>
<accession>A0A0S4KPV0</accession>
<evidence type="ECO:0000256" key="3">
    <source>
        <dbReference type="ARBA" id="ARBA00008981"/>
    </source>
</evidence>
<dbReference type="EC" id="5.4.3.8" evidence="7"/>
<evidence type="ECO:0000256" key="6">
    <source>
        <dbReference type="ARBA" id="ARBA00023244"/>
    </source>
</evidence>
<dbReference type="NCBIfam" id="NF000818">
    <property type="entry name" value="PRK00062.1"/>
    <property type="match status" value="1"/>
</dbReference>
<dbReference type="InterPro" id="IPR005814">
    <property type="entry name" value="Aminotrans_3"/>
</dbReference>
<evidence type="ECO:0000313" key="8">
    <source>
        <dbReference type="EMBL" id="CUQ66467.1"/>
    </source>
</evidence>
<keyword evidence="9" id="KW-1185">Reference proteome</keyword>
<evidence type="ECO:0000256" key="2">
    <source>
        <dbReference type="ARBA" id="ARBA00004819"/>
    </source>
</evidence>
<comment type="subunit">
    <text evidence="7">Homodimer.</text>
</comment>
<keyword evidence="8" id="KW-0808">Transferase</keyword>
<dbReference type="UniPathway" id="UPA00251">
    <property type="reaction ID" value="UER00317"/>
</dbReference>
<comment type="pathway">
    <text evidence="2">Porphyrin-containing compound metabolism; protoporphyrin-IX biosynthesis; 5-aminolevulinate from L-glutamyl-tRNA(Glu): step 2/2.</text>
</comment>